<dbReference type="PANTHER" id="PTHR43540">
    <property type="entry name" value="PEROXYUREIDOACRYLATE/UREIDOACRYLATE AMIDOHYDROLASE-RELATED"/>
    <property type="match status" value="1"/>
</dbReference>
<evidence type="ECO:0000256" key="1">
    <source>
        <dbReference type="ARBA" id="ARBA00022801"/>
    </source>
</evidence>
<name>A0A9E6N0D8_9PROT</name>
<dbReference type="SUPFAM" id="SSF52499">
    <property type="entry name" value="Isochorismatase-like hydrolases"/>
    <property type="match status" value="1"/>
</dbReference>
<evidence type="ECO:0000313" key="3">
    <source>
        <dbReference type="EMBL" id="QWY78447.1"/>
    </source>
</evidence>
<evidence type="ECO:0000259" key="2">
    <source>
        <dbReference type="Pfam" id="PF00857"/>
    </source>
</evidence>
<dbReference type="CDD" id="cd01014">
    <property type="entry name" value="nicotinamidase_related"/>
    <property type="match status" value="1"/>
</dbReference>
<proteinExistence type="predicted"/>
<reference evidence="3" key="1">
    <citation type="submission" date="2021-02" db="EMBL/GenBank/DDBJ databases">
        <title>Comparative genomics of Ferrovum myxofaciens strains, predominant extremophile bacteria forming large biofilm stalactites in acid mine ecosystems.</title>
        <authorList>
            <person name="Burkartova K."/>
            <person name="Ridl J."/>
            <person name="Pajer P."/>
            <person name="Falteisek L."/>
        </authorList>
    </citation>
    <scope>NUCLEOTIDE SEQUENCE</scope>
    <source>
        <strain evidence="3">MI1III</strain>
    </source>
</reference>
<dbReference type="Gene3D" id="3.40.50.850">
    <property type="entry name" value="Isochorismatase-like"/>
    <property type="match status" value="1"/>
</dbReference>
<dbReference type="GO" id="GO:0016787">
    <property type="term" value="F:hydrolase activity"/>
    <property type="evidence" value="ECO:0007669"/>
    <property type="project" value="UniProtKB-KW"/>
</dbReference>
<dbReference type="Proteomes" id="UP000683551">
    <property type="component" value="Chromosome"/>
</dbReference>
<dbReference type="EMBL" id="CP071137">
    <property type="protein sequence ID" value="QWY78447.1"/>
    <property type="molecule type" value="Genomic_DNA"/>
</dbReference>
<organism evidence="3 4">
    <name type="scientific">Ferrovum myxofaciens</name>
    <dbReference type="NCBI Taxonomy" id="416213"/>
    <lineage>
        <taxon>Bacteria</taxon>
        <taxon>Pseudomonadati</taxon>
        <taxon>Pseudomonadota</taxon>
        <taxon>Betaproteobacteria</taxon>
        <taxon>Ferrovales</taxon>
        <taxon>Ferrovaceae</taxon>
        <taxon>Ferrovum</taxon>
    </lineage>
</organism>
<dbReference type="InterPro" id="IPR000868">
    <property type="entry name" value="Isochorismatase-like_dom"/>
</dbReference>
<sequence length="210" mass="22802">MPSHRHALLVIDVQNEYITGNLPIEYPAIRHSLTNIGRAMDAALLADVPVIVVQNTLPAGAPVFSKGSPGWELHPSVRSRPYSHYIEKTLPSAFAGTDLAGWLSRNDIDTLVVVGYMTHNCADSTIKHALHAGLAVEFLTDAAGSLPYDNHAGRATAEEIHRVFTVVLQSRFAAVATTDEWIEALKTGKALPRDNIYGSNQRARGLRDAS</sequence>
<dbReference type="RefSeq" id="WP_031598317.1">
    <property type="nucleotide sequence ID" value="NZ_CP053675.1"/>
</dbReference>
<feature type="domain" description="Isochorismatase-like" evidence="2">
    <location>
        <begin position="7"/>
        <end position="178"/>
    </location>
</feature>
<protein>
    <submittedName>
        <fullName evidence="3">Cysteine hydrolase</fullName>
    </submittedName>
</protein>
<dbReference type="InterPro" id="IPR036380">
    <property type="entry name" value="Isochorismatase-like_sf"/>
</dbReference>
<gene>
    <name evidence="3" type="ORF">JZL65_05080</name>
</gene>
<evidence type="ECO:0000313" key="4">
    <source>
        <dbReference type="Proteomes" id="UP000683551"/>
    </source>
</evidence>
<accession>A0A9E6N0D8</accession>
<dbReference type="AlphaFoldDB" id="A0A9E6N0D8"/>
<keyword evidence="1 3" id="KW-0378">Hydrolase</keyword>
<dbReference type="InterPro" id="IPR050272">
    <property type="entry name" value="Isochorismatase-like_hydrls"/>
</dbReference>
<dbReference type="PANTHER" id="PTHR43540:SF6">
    <property type="entry name" value="ISOCHORISMATASE-LIKE DOMAIN-CONTAINING PROTEIN"/>
    <property type="match status" value="1"/>
</dbReference>
<dbReference type="Pfam" id="PF00857">
    <property type="entry name" value="Isochorismatase"/>
    <property type="match status" value="1"/>
</dbReference>